<dbReference type="SUPFAM" id="SSF48264">
    <property type="entry name" value="Cytochrome P450"/>
    <property type="match status" value="1"/>
</dbReference>
<dbReference type="InterPro" id="IPR036396">
    <property type="entry name" value="Cyt_P450_sf"/>
</dbReference>
<dbReference type="GO" id="GO:0020037">
    <property type="term" value="F:heme binding"/>
    <property type="evidence" value="ECO:0007669"/>
    <property type="project" value="InterPro"/>
</dbReference>
<dbReference type="GO" id="GO:0005506">
    <property type="term" value="F:iron ion binding"/>
    <property type="evidence" value="ECO:0007669"/>
    <property type="project" value="InterPro"/>
</dbReference>
<proteinExistence type="predicted"/>
<name>A0A7N2KS62_QUELO</name>
<dbReference type="InParanoid" id="A0A7N2KS62"/>
<evidence type="ECO:0000256" key="6">
    <source>
        <dbReference type="SAM" id="Phobius"/>
    </source>
</evidence>
<accession>A0A7N2KS62</accession>
<dbReference type="GO" id="GO:0016705">
    <property type="term" value="F:oxidoreductase activity, acting on paired donors, with incorporation or reduction of molecular oxygen"/>
    <property type="evidence" value="ECO:0007669"/>
    <property type="project" value="InterPro"/>
</dbReference>
<keyword evidence="6" id="KW-0812">Transmembrane</keyword>
<keyword evidence="4" id="KW-0408">Iron</keyword>
<reference evidence="8" key="1">
    <citation type="journal article" date="2016" name="G3 (Bethesda)">
        <title>First Draft Assembly and Annotation of the Genome of a California Endemic Oak Quercus lobata Nee (Fagaceae).</title>
        <authorList>
            <person name="Sork V.L."/>
            <person name="Fitz-Gibbon S.T."/>
            <person name="Puiu D."/>
            <person name="Crepeau M."/>
            <person name="Gugger P.F."/>
            <person name="Sherman R."/>
            <person name="Stevens K."/>
            <person name="Langley C.H."/>
            <person name="Pellegrini M."/>
            <person name="Salzberg S.L."/>
        </authorList>
    </citation>
    <scope>NUCLEOTIDE SEQUENCE [LARGE SCALE GENOMIC DNA]</scope>
    <source>
        <strain evidence="8">cv. SW786</strain>
    </source>
</reference>
<evidence type="ECO:0008006" key="9">
    <source>
        <dbReference type="Google" id="ProtNLM"/>
    </source>
</evidence>
<dbReference type="InterPro" id="IPR050651">
    <property type="entry name" value="Plant_Cytochrome_P450_Monoox"/>
</dbReference>
<dbReference type="InterPro" id="IPR001128">
    <property type="entry name" value="Cyt_P450"/>
</dbReference>
<keyword evidence="6" id="KW-1133">Transmembrane helix</keyword>
<dbReference type="Proteomes" id="UP000594261">
    <property type="component" value="Chromosome 2"/>
</dbReference>
<keyword evidence="3" id="KW-0560">Oxidoreductase</keyword>
<dbReference type="Gene3D" id="1.10.630.10">
    <property type="entry name" value="Cytochrome P450"/>
    <property type="match status" value="1"/>
</dbReference>
<evidence type="ECO:0000256" key="1">
    <source>
        <dbReference type="ARBA" id="ARBA00022617"/>
    </source>
</evidence>
<feature type="transmembrane region" description="Helical" evidence="6">
    <location>
        <begin position="187"/>
        <end position="205"/>
    </location>
</feature>
<reference evidence="7" key="2">
    <citation type="submission" date="2021-01" db="UniProtKB">
        <authorList>
            <consortium name="EnsemblPlants"/>
        </authorList>
    </citation>
    <scope>IDENTIFICATION</scope>
</reference>
<dbReference type="PANTHER" id="PTHR47947:SF39">
    <property type="entry name" value="CYTOCHROME P450"/>
    <property type="match status" value="1"/>
</dbReference>
<keyword evidence="8" id="KW-1185">Reference proteome</keyword>
<evidence type="ECO:0000313" key="8">
    <source>
        <dbReference type="Proteomes" id="UP000594261"/>
    </source>
</evidence>
<dbReference type="PANTHER" id="PTHR47947">
    <property type="entry name" value="CYTOCHROME P450 82C3-RELATED"/>
    <property type="match status" value="1"/>
</dbReference>
<keyword evidence="1" id="KW-0349">Heme</keyword>
<protein>
    <recommendedName>
        <fullName evidence="9">Cytochrome P450</fullName>
    </recommendedName>
</protein>
<organism evidence="7 8">
    <name type="scientific">Quercus lobata</name>
    <name type="common">Valley oak</name>
    <dbReference type="NCBI Taxonomy" id="97700"/>
    <lineage>
        <taxon>Eukaryota</taxon>
        <taxon>Viridiplantae</taxon>
        <taxon>Streptophyta</taxon>
        <taxon>Embryophyta</taxon>
        <taxon>Tracheophyta</taxon>
        <taxon>Spermatophyta</taxon>
        <taxon>Magnoliopsida</taxon>
        <taxon>eudicotyledons</taxon>
        <taxon>Gunneridae</taxon>
        <taxon>Pentapetalae</taxon>
        <taxon>rosids</taxon>
        <taxon>fabids</taxon>
        <taxon>Fagales</taxon>
        <taxon>Fagaceae</taxon>
        <taxon>Quercus</taxon>
    </lineage>
</organism>
<evidence type="ECO:0000256" key="3">
    <source>
        <dbReference type="ARBA" id="ARBA00023002"/>
    </source>
</evidence>
<dbReference type="Gramene" id="QL02p006611:mrna">
    <property type="protein sequence ID" value="QL02p006611:mrna"/>
    <property type="gene ID" value="QL02p006611"/>
</dbReference>
<keyword evidence="2" id="KW-0479">Metal-binding</keyword>
<evidence type="ECO:0000313" key="7">
    <source>
        <dbReference type="EnsemblPlants" id="QL02p006611:mrna"/>
    </source>
</evidence>
<dbReference type="EnsemblPlants" id="QL02p006611:mrna">
    <property type="protein sequence ID" value="QL02p006611:mrna"/>
    <property type="gene ID" value="QL02p006611"/>
</dbReference>
<keyword evidence="5" id="KW-0503">Monooxygenase</keyword>
<sequence length="214" mass="23858">MIAGGSDTTTITLTWAIALLLHNRHVLKIAQDELDVQVGKERIVNESDLSKLVYLQAIVKETLHYVCQNCRKRAAKGPFGLLWQFCPPALRCHNSSIAALQDLPPRFRARTCPCIAYPAVPPFELAFEERKCKNHSTLSLVHSKSASTPIEMVYQQEPLQQDCHLIGIECCFRDRIFTNGGLGVDRFLSLVFPFLAIGIGLGLGLDNNAVLDWI</sequence>
<evidence type="ECO:0000256" key="4">
    <source>
        <dbReference type="ARBA" id="ARBA00023004"/>
    </source>
</evidence>
<evidence type="ECO:0000256" key="2">
    <source>
        <dbReference type="ARBA" id="ARBA00022723"/>
    </source>
</evidence>
<dbReference type="AlphaFoldDB" id="A0A7N2KS62"/>
<evidence type="ECO:0000256" key="5">
    <source>
        <dbReference type="ARBA" id="ARBA00023033"/>
    </source>
</evidence>
<dbReference type="GO" id="GO:0004497">
    <property type="term" value="F:monooxygenase activity"/>
    <property type="evidence" value="ECO:0007669"/>
    <property type="project" value="UniProtKB-KW"/>
</dbReference>
<dbReference type="Pfam" id="PF00067">
    <property type="entry name" value="p450"/>
    <property type="match status" value="1"/>
</dbReference>
<keyword evidence="6" id="KW-0472">Membrane</keyword>